<dbReference type="EC" id="2.8.3.-" evidence="3"/>
<dbReference type="InterPro" id="IPR026888">
    <property type="entry name" value="AcetylCoA_hyd_C"/>
</dbReference>
<feature type="binding site" evidence="3">
    <location>
        <begin position="220"/>
        <end position="224"/>
    </location>
    <ligand>
        <name>CoA</name>
        <dbReference type="ChEBI" id="CHEBI:57287"/>
    </ligand>
</feature>
<evidence type="ECO:0000259" key="4">
    <source>
        <dbReference type="Pfam" id="PF02550"/>
    </source>
</evidence>
<feature type="binding site" evidence="3">
    <location>
        <position position="342"/>
    </location>
    <ligand>
        <name>CoA</name>
        <dbReference type="ChEBI" id="CHEBI:57287"/>
    </ligand>
</feature>
<feature type="active site" description="5-glutamyl coenzyme A thioester intermediate" evidence="3">
    <location>
        <position position="245"/>
    </location>
</feature>
<dbReference type="PANTHER" id="PTHR21432">
    <property type="entry name" value="ACETYL-COA HYDROLASE-RELATED"/>
    <property type="match status" value="1"/>
</dbReference>
<dbReference type="InterPro" id="IPR023990">
    <property type="entry name" value="Butryl-CoA_acetate_CoA_Tfrase"/>
</dbReference>
<protein>
    <recommendedName>
        <fullName evidence="3">Probable butyrate:acetyl-CoA coenzyme A-transferase</fullName>
        <shortName evidence="3">Butyrate CoA-transferase</shortName>
        <ecNumber evidence="3">2.8.3.-</ecNumber>
    </recommendedName>
</protein>
<comment type="function">
    <text evidence="3">Coenzyme A-transferase that converts butyrate to butyryl-CoA.</text>
</comment>
<dbReference type="Proteomes" id="UP000003242">
    <property type="component" value="Unassembled WGS sequence"/>
</dbReference>
<dbReference type="EMBL" id="ADGP01000009">
    <property type="protein sequence ID" value="EFD94567.1"/>
    <property type="molecule type" value="Genomic_DNA"/>
</dbReference>
<dbReference type="Gene3D" id="3.30.750.70">
    <property type="entry name" value="4-hydroxybutyrate coenzyme like domains"/>
    <property type="match status" value="1"/>
</dbReference>
<dbReference type="SUPFAM" id="SSF100950">
    <property type="entry name" value="NagB/RpiA/CoA transferase-like"/>
    <property type="match status" value="2"/>
</dbReference>
<organism evidence="6 8">
    <name type="scientific">Megasphaera lornae</name>
    <dbReference type="NCBI Taxonomy" id="1000568"/>
    <lineage>
        <taxon>Bacteria</taxon>
        <taxon>Bacillati</taxon>
        <taxon>Bacillota</taxon>
        <taxon>Negativicutes</taxon>
        <taxon>Veillonellales</taxon>
        <taxon>Veillonellaceae</taxon>
        <taxon>Megasphaera</taxon>
    </lineage>
</organism>
<reference evidence="8" key="1">
    <citation type="submission" date="2009-12" db="EMBL/GenBank/DDBJ databases">
        <title>Sequence of Clostridiales genomosp. BVAB3 str. UPII9-5.</title>
        <authorList>
            <person name="Madupu R."/>
            <person name="Durkin A.S."/>
            <person name="Torralba M."/>
            <person name="Methe B."/>
            <person name="Sutton G.G."/>
            <person name="Strausberg R.L."/>
            <person name="Nelson K.E."/>
        </authorList>
    </citation>
    <scope>NUCLEOTIDE SEQUENCE [LARGE SCALE GENOMIC DNA]</scope>
    <source>
        <strain evidence="8">28L</strain>
    </source>
</reference>
<keyword evidence="9" id="KW-1185">Reference proteome</keyword>
<comment type="catalytic activity">
    <reaction evidence="3">
        <text>butanoate + acetyl-CoA = butanoyl-CoA + acetate</text>
        <dbReference type="Rhea" id="RHEA:30071"/>
        <dbReference type="ChEBI" id="CHEBI:17968"/>
        <dbReference type="ChEBI" id="CHEBI:30089"/>
        <dbReference type="ChEBI" id="CHEBI:57288"/>
        <dbReference type="ChEBI" id="CHEBI:57371"/>
    </reaction>
</comment>
<evidence type="ECO:0000313" key="7">
    <source>
        <dbReference type="EMBL" id="EGL42221.1"/>
    </source>
</evidence>
<evidence type="ECO:0000259" key="5">
    <source>
        <dbReference type="Pfam" id="PF13336"/>
    </source>
</evidence>
<dbReference type="EMBL" id="AFIJ01000006">
    <property type="protein sequence ID" value="EGL42221.1"/>
    <property type="molecule type" value="Genomic_DNA"/>
</dbReference>
<keyword evidence="3" id="KW-0276">Fatty acid metabolism</keyword>
<feature type="domain" description="Acetyl-CoA hydrolase/transferase C-terminal" evidence="5">
    <location>
        <begin position="278"/>
        <end position="432"/>
    </location>
</feature>
<proteinExistence type="inferred from homology"/>
<evidence type="ECO:0000313" key="8">
    <source>
        <dbReference type="Proteomes" id="UP000003242"/>
    </source>
</evidence>
<reference evidence="7 9" key="3">
    <citation type="submission" date="2011-04" db="EMBL/GenBank/DDBJ databases">
        <authorList>
            <person name="Harkins D.M."/>
            <person name="Madupu R."/>
            <person name="Durkin A.S."/>
            <person name="Torralba M."/>
            <person name="Methe B."/>
            <person name="Sutton G.G."/>
            <person name="Nelson K.E."/>
        </authorList>
    </citation>
    <scope>NUCLEOTIDE SEQUENCE [LARGE SCALE GENOMIC DNA]</scope>
    <source>
        <strain evidence="7 9">UPII 199-6</strain>
    </source>
</reference>
<keyword evidence="3" id="KW-0963">Cytoplasm</keyword>
<dbReference type="InterPro" id="IPR046433">
    <property type="entry name" value="ActCoA_hydro"/>
</dbReference>
<accession>D3LTM8</accession>
<dbReference type="AlphaFoldDB" id="D3LTM8"/>
<keyword evidence="2 3" id="KW-0808">Transferase</keyword>
<dbReference type="InterPro" id="IPR038460">
    <property type="entry name" value="AcetylCoA_hyd_C_sf"/>
</dbReference>
<dbReference type="Gene3D" id="3.40.1080.20">
    <property type="entry name" value="Acetyl-CoA hydrolase/transferase C-terminal domain"/>
    <property type="match status" value="1"/>
</dbReference>
<dbReference type="OrthoDB" id="9801795at2"/>
<feature type="binding site" evidence="3">
    <location>
        <position position="319"/>
    </location>
    <ligand>
        <name>CoA</name>
        <dbReference type="ChEBI" id="CHEBI:57287"/>
    </ligand>
</feature>
<dbReference type="HAMAP" id="MF_03228">
    <property type="entry name" value="But_CoA_trans"/>
    <property type="match status" value="1"/>
</dbReference>
<feature type="domain" description="Acetyl-CoA hydrolase/transferase N-terminal" evidence="4">
    <location>
        <begin position="10"/>
        <end position="188"/>
    </location>
</feature>
<dbReference type="Pfam" id="PF02550">
    <property type="entry name" value="AcetylCoA_hydro"/>
    <property type="match status" value="1"/>
</dbReference>
<dbReference type="Gene3D" id="3.40.1080.10">
    <property type="entry name" value="Glutaconate Coenzyme A-transferase"/>
    <property type="match status" value="1"/>
</dbReference>
<keyword evidence="3" id="KW-0443">Lipid metabolism</keyword>
<dbReference type="InterPro" id="IPR037171">
    <property type="entry name" value="NagB/RpiA_transferase-like"/>
</dbReference>
<dbReference type="GO" id="GO:0005737">
    <property type="term" value="C:cytoplasm"/>
    <property type="evidence" value="ECO:0007669"/>
    <property type="project" value="UniProtKB-SubCell"/>
</dbReference>
<evidence type="ECO:0000256" key="3">
    <source>
        <dbReference type="HAMAP-Rule" id="MF_03228"/>
    </source>
</evidence>
<evidence type="ECO:0000313" key="9">
    <source>
        <dbReference type="Proteomes" id="UP000004018"/>
    </source>
</evidence>
<dbReference type="Pfam" id="PF13336">
    <property type="entry name" value="AcetylCoA_hyd_C"/>
    <property type="match status" value="1"/>
</dbReference>
<dbReference type="InterPro" id="IPR003702">
    <property type="entry name" value="ActCoA_hydro_N"/>
</dbReference>
<sequence length="448" mass="49159">MYRISQIAGEYEKRKITAAEAAARVQDGDRISYGLGLSAPVDIDRALGARIQSLRGVEIVGSVLIKSEPYAVYTESTSNTQVRFASAHMNSMDRKMNKDGRCWFIPMLFNELPKYWDRIDKLIIQVHPMDRWGNFNLGPQAADLRGLLRAAKEVIVEVNNNMPKALGYETELNIAAVDYIVEGSHSPMAELKNKAATAEDEKIADFVLPLIENGSTIQLGIGGTPYAIGNKLAQSDVKDLSAHTEMLVDSYLDLYEAGKITGNKSRDRGKIVYAFAGGTKRLYDFIDDNQIVFNAPVDYTNNIHVIAGIDKFISINGCINLDLYGQVNSESAGFQHISGTGGQLDFAQGAYASEGGKSFLCLHSTRKKADGSLESLILPTLPQGSIVSTPRSAVHYVVTEYGIALLRGRSTWERAEALISIAHPDFREQLIGDAEKMGIWTKTSKLAL</sequence>
<comment type="similarity">
    <text evidence="1 3">Belongs to the acetyl-CoA hydrolase/transferase family.</text>
</comment>
<dbReference type="GO" id="GO:0019605">
    <property type="term" value="P:butyrate metabolic process"/>
    <property type="evidence" value="ECO:0007669"/>
    <property type="project" value="UniProtKB-UniRule"/>
</dbReference>
<evidence type="ECO:0000256" key="2">
    <source>
        <dbReference type="ARBA" id="ARBA00022679"/>
    </source>
</evidence>
<dbReference type="Proteomes" id="UP000004018">
    <property type="component" value="Unassembled WGS sequence"/>
</dbReference>
<evidence type="ECO:0000313" key="6">
    <source>
        <dbReference type="EMBL" id="EFD94567.1"/>
    </source>
</evidence>
<dbReference type="GO" id="GO:0008775">
    <property type="term" value="F:acetate CoA-transferase activity"/>
    <property type="evidence" value="ECO:0007669"/>
    <property type="project" value="InterPro"/>
</dbReference>
<dbReference type="STRING" id="699218.HMPREF0889_0644"/>
<dbReference type="eggNOG" id="COG0427">
    <property type="taxonomic scope" value="Bacteria"/>
</dbReference>
<dbReference type="PANTHER" id="PTHR21432:SF20">
    <property type="entry name" value="ACETYL-COA HYDROLASE"/>
    <property type="match status" value="1"/>
</dbReference>
<dbReference type="UniPathway" id="UPA00863"/>
<comment type="subcellular location">
    <subcellularLocation>
        <location evidence="3">Cytoplasm</location>
    </subcellularLocation>
</comment>
<dbReference type="GO" id="GO:0006083">
    <property type="term" value="P:acetate metabolic process"/>
    <property type="evidence" value="ECO:0007669"/>
    <property type="project" value="InterPro"/>
</dbReference>
<evidence type="ECO:0000256" key="1">
    <source>
        <dbReference type="ARBA" id="ARBA00009632"/>
    </source>
</evidence>
<reference evidence="6" key="2">
    <citation type="submission" date="2009-12" db="EMBL/GenBank/DDBJ databases">
        <authorList>
            <person name="Madupu R."/>
            <person name="Durkin A.S."/>
            <person name="Torralba M."/>
            <person name="Methe B."/>
            <person name="Sutton G.G."/>
            <person name="Strausberg R.L."/>
            <person name="Nelson K.E."/>
        </authorList>
    </citation>
    <scope>NUCLEOTIDE SEQUENCE</scope>
    <source>
        <strain evidence="6">28L</strain>
    </source>
</reference>
<gene>
    <name evidence="6" type="ORF">HMPREF0889_0644</name>
    <name evidence="7" type="ORF">HMPREF1039_1458</name>
</gene>
<comment type="caution">
    <text evidence="6">The sequence shown here is derived from an EMBL/GenBank/DDBJ whole genome shotgun (WGS) entry which is preliminary data.</text>
</comment>
<dbReference type="RefSeq" id="WP_007390451.1">
    <property type="nucleotide sequence ID" value="NZ_ADGP01000009.1"/>
</dbReference>
<dbReference type="GO" id="GO:0006084">
    <property type="term" value="P:acetyl-CoA metabolic process"/>
    <property type="evidence" value="ECO:0007669"/>
    <property type="project" value="UniProtKB-UniRule"/>
</dbReference>
<name>D3LTM8_9FIRM</name>
<comment type="pathway">
    <text evidence="3">Lipid metabolism; butanoate metabolism.</text>
</comment>